<dbReference type="PANTHER" id="PTHR11102:SF160">
    <property type="entry name" value="ERAD-ASSOCIATED E3 UBIQUITIN-PROTEIN LIGASE COMPONENT HRD3"/>
    <property type="match status" value="1"/>
</dbReference>
<protein>
    <recommendedName>
        <fullName evidence="6">HCP-like protein</fullName>
    </recommendedName>
</protein>
<dbReference type="Pfam" id="PF08238">
    <property type="entry name" value="Sel1"/>
    <property type="match status" value="23"/>
</dbReference>
<dbReference type="InterPro" id="IPR006597">
    <property type="entry name" value="Sel1-like"/>
</dbReference>
<evidence type="ECO:0000256" key="3">
    <source>
        <dbReference type="SAM" id="MobiDB-lite"/>
    </source>
</evidence>
<dbReference type="InterPro" id="IPR050767">
    <property type="entry name" value="Sel1_AlgK"/>
</dbReference>
<keyword evidence="5" id="KW-1185">Reference proteome</keyword>
<dbReference type="OrthoDB" id="2242379at2759"/>
<dbReference type="EMBL" id="JAEPRD010000013">
    <property type="protein sequence ID" value="KAG2209957.1"/>
    <property type="molecule type" value="Genomic_DNA"/>
</dbReference>
<feature type="region of interest" description="Disordered" evidence="3">
    <location>
        <begin position="1"/>
        <end position="26"/>
    </location>
</feature>
<feature type="compositionally biased region" description="Low complexity" evidence="3">
    <location>
        <begin position="17"/>
        <end position="26"/>
    </location>
</feature>
<dbReference type="SUPFAM" id="SSF81901">
    <property type="entry name" value="HCP-like"/>
    <property type="match status" value="8"/>
</dbReference>
<dbReference type="InterPro" id="IPR019734">
    <property type="entry name" value="TPR_rpt"/>
</dbReference>
<dbReference type="InterPro" id="IPR011990">
    <property type="entry name" value="TPR-like_helical_dom_sf"/>
</dbReference>
<evidence type="ECO:0000256" key="2">
    <source>
        <dbReference type="PROSITE-ProRule" id="PRU00339"/>
    </source>
</evidence>
<accession>A0A8H7RFC0</accession>
<keyword evidence="2" id="KW-0802">TPR repeat</keyword>
<dbReference type="PANTHER" id="PTHR11102">
    <property type="entry name" value="SEL-1-LIKE PROTEIN"/>
    <property type="match status" value="1"/>
</dbReference>
<proteinExistence type="inferred from homology"/>
<evidence type="ECO:0000313" key="5">
    <source>
        <dbReference type="Proteomes" id="UP000603453"/>
    </source>
</evidence>
<dbReference type="Gene3D" id="1.25.40.10">
    <property type="entry name" value="Tetratricopeptide repeat domain"/>
    <property type="match status" value="9"/>
</dbReference>
<dbReference type="Proteomes" id="UP000603453">
    <property type="component" value="Unassembled WGS sequence"/>
</dbReference>
<comment type="caution">
    <text evidence="4">The sequence shown here is derived from an EMBL/GenBank/DDBJ whole genome shotgun (WGS) entry which is preliminary data.</text>
</comment>
<name>A0A8H7RFC0_9FUNG</name>
<evidence type="ECO:0008006" key="6">
    <source>
        <dbReference type="Google" id="ProtNLM"/>
    </source>
</evidence>
<dbReference type="SMART" id="SM00028">
    <property type="entry name" value="TPR"/>
    <property type="match status" value="7"/>
</dbReference>
<comment type="similarity">
    <text evidence="1">Belongs to the sel-1 family.</text>
</comment>
<evidence type="ECO:0000313" key="4">
    <source>
        <dbReference type="EMBL" id="KAG2209957.1"/>
    </source>
</evidence>
<feature type="repeat" description="TPR" evidence="2">
    <location>
        <begin position="821"/>
        <end position="854"/>
    </location>
</feature>
<dbReference type="Pfam" id="PF13181">
    <property type="entry name" value="TPR_8"/>
    <property type="match status" value="2"/>
</dbReference>
<reference evidence="4" key="1">
    <citation type="submission" date="2020-12" db="EMBL/GenBank/DDBJ databases">
        <title>Metabolic potential, ecology and presence of endohyphal bacteria is reflected in genomic diversity of Mucoromycotina.</title>
        <authorList>
            <person name="Muszewska A."/>
            <person name="Okrasinska A."/>
            <person name="Steczkiewicz K."/>
            <person name="Drgas O."/>
            <person name="Orlowska M."/>
            <person name="Perlinska-Lenart U."/>
            <person name="Aleksandrzak-Piekarczyk T."/>
            <person name="Szatraj K."/>
            <person name="Zielenkiewicz U."/>
            <person name="Pilsyk S."/>
            <person name="Malc E."/>
            <person name="Mieczkowski P."/>
            <person name="Kruszewska J.S."/>
            <person name="Biernat P."/>
            <person name="Pawlowska J."/>
        </authorList>
    </citation>
    <scope>NUCLEOTIDE SEQUENCE</scope>
    <source>
        <strain evidence="4">WA0000017839</strain>
    </source>
</reference>
<sequence length="1700" mass="191304">MGANLSSEEKSTRSNRSILGKKLSSSSISSQAKSLSIIQHSNDLINNNYTAPSPLASVSEKRKGKLPEALNHLDTLTPINNSTVKRLKSQRVKRTSTSQPHYRERISSSFSVSGFSSNHDAFQFSSVADSVITDMSRFSFNSFMDQKLGEDNDYIMSVPDFEYPSRIDTNSPDTDNVSTVQEILDLLTQNPGFTYDILTNIFASPRIRNNPELQREAFKAAEVWSARPDDVSAKICVARCKLCGWGTTKNSRQGFKELQQLAEKDNWEAYYYLAQCCYNGVEQVISSNTSVSIQPIDQKLACSWYKKIIDTHCDIQSDRIDQIIAQAKLLIAVTNFTTDQITCENRDENIGYIKDSATLGNRKSEFLMALLLRTKQTTDSISAKEYYIRSANKNFAPSQIELGLLLLPEQPLEGVSWLNKAAALGDPRAYHHLGNIYEFGNHVHVNIDLAYANYQIAADNFNDSASQFRLGIHYSAGTLGLDRDEAKAFSYLSNAASQQHAESQYILGIMYRDGKIPGVRDSAQNKKEALRLFRQASSQSFHPAIIETALCYERGIGAAINHATATQYYEIAISIPGKYLSAAQLTFAIFLHKNGKYKTALDLYSLAAGVIHSDLNTHPAPKDIECTAKLMIALFYLDEKDTTTPYRPKEAFDMLINLTKNTTQSGEVHYWIAVCYEEGVSTVVKPNLSKSFEHYMISAKLNYSDSQFQVGHMLCKGLGVQEDRLAAFDWLHAASKQNHASALYYVGIYYYNGSGTIARNLDLARDYFRRAAELGNTESIISYAQICYGKVKENTLPASEIERFLQESIRWYKKAAHLNHPTGLRELGRIYGSKKDYKTSAEFYERAAKLNDALSTVILGGYYENGHGVKMNKETAASHYEKAIELGQPTALFAIAELYDKLKSFDKAYTYYERVTTDPRISKNLKSSKISHLKLALYSLNYDSFTLLNKASTSNNTSNDPTTIQESLFKANIHSLSTTEAFLLLKSLAENEKFTDAYFWIAQCYQDGNGVSQNSKAVLHWLEKSLKEGNDMNAAMELASIYQNGLYGVKKNIPYAYQLYQSCGERNIVVGQHKLGVIFWRGLEMIPINLGMAVIWFTRSARQGYAPSHWALGQIALENGDLHIAIAWWETAMKLNPVVPHMDHHLLTTTGDSEALIKLGKIIQQQQDFDDGSVTIYSGSTHSSIRDEVESLSRVQQENHGLAVQCFGQAALMGNVEGMYLTAQAWHKDKDYPVALENYEKAAAQGHIPSRIMCATYQIYGLGGKEIDTKAGYEELLSCSKSDTDAYIHLGRCCERGLGTDLNLPQALEWYYLSIKTTNSSESMFRVGQINAQQNDESESVYWYQQAITKDDHPRAHFRIAFYYVQGILKDNEYVLQPDLSIAVHHFRSAAKQNDQDAMYELGQLLLTIRDETCAVFSLDLQEEGLHWLEIAADKGSRDAQRELGNLYHSGREGDEDVIYNIGQDFEKAYDYFSFAAHLGDKTSALFLGTYYEHGICVPPNIDLAQTWYTVAVELAQEASDQLPLSHPSGWWPAQLCLARVLHQNTETQFEAYALFHTVFYSHEPEQHISYLEMMLAQYELYGLGGVTIQEEKAVLKLLHLAEQGYTKAFLQVAQCYENGVGVEQNLEKALEWYVALVHNPVIDQDNLDEDDLEQLSQAYFSLAEYYRLGKVVAIDQEKSHTLYQIAAERGKLDPSSCLY</sequence>
<dbReference type="PROSITE" id="PS50005">
    <property type="entry name" value="TPR"/>
    <property type="match status" value="1"/>
</dbReference>
<dbReference type="SMART" id="SM00671">
    <property type="entry name" value="SEL1"/>
    <property type="match status" value="26"/>
</dbReference>
<gene>
    <name evidence="4" type="ORF">INT47_003392</name>
</gene>
<evidence type="ECO:0000256" key="1">
    <source>
        <dbReference type="ARBA" id="ARBA00038101"/>
    </source>
</evidence>
<organism evidence="4 5">
    <name type="scientific">Mucor saturninus</name>
    <dbReference type="NCBI Taxonomy" id="64648"/>
    <lineage>
        <taxon>Eukaryota</taxon>
        <taxon>Fungi</taxon>
        <taxon>Fungi incertae sedis</taxon>
        <taxon>Mucoromycota</taxon>
        <taxon>Mucoromycotina</taxon>
        <taxon>Mucoromycetes</taxon>
        <taxon>Mucorales</taxon>
        <taxon>Mucorineae</taxon>
        <taxon>Mucoraceae</taxon>
        <taxon>Mucor</taxon>
    </lineage>
</organism>